<dbReference type="InterPro" id="IPR001849">
    <property type="entry name" value="PH_domain"/>
</dbReference>
<feature type="coiled-coil region" evidence="3">
    <location>
        <begin position="484"/>
        <end position="521"/>
    </location>
</feature>
<dbReference type="InterPro" id="IPR019748">
    <property type="entry name" value="FERM_central"/>
</dbReference>
<protein>
    <submittedName>
        <fullName evidence="9">Uncharacterized protein CG43867 isoform X1</fullName>
    </submittedName>
</protein>
<feature type="compositionally biased region" description="Gly residues" evidence="4">
    <location>
        <begin position="704"/>
        <end position="713"/>
    </location>
</feature>
<evidence type="ECO:0000259" key="7">
    <source>
        <dbReference type="PROSITE" id="PS51016"/>
    </source>
</evidence>
<feature type="region of interest" description="Disordered" evidence="4">
    <location>
        <begin position="953"/>
        <end position="984"/>
    </location>
</feature>
<dbReference type="Proteomes" id="UP001652621">
    <property type="component" value="Unplaced"/>
</dbReference>
<evidence type="ECO:0000259" key="5">
    <source>
        <dbReference type="PROSITE" id="PS50003"/>
    </source>
</evidence>
<dbReference type="RefSeq" id="XP_058974605.1">
    <property type="nucleotide sequence ID" value="XM_059118622.1"/>
</dbReference>
<dbReference type="PROSITE" id="PS50003">
    <property type="entry name" value="PH_DOMAIN"/>
    <property type="match status" value="2"/>
</dbReference>
<feature type="compositionally biased region" description="Low complexity" evidence="4">
    <location>
        <begin position="264"/>
        <end position="277"/>
    </location>
</feature>
<dbReference type="SMART" id="SM00139">
    <property type="entry name" value="MyTH4"/>
    <property type="match status" value="1"/>
</dbReference>
<feature type="compositionally biased region" description="Low complexity" evidence="4">
    <location>
        <begin position="286"/>
        <end position="295"/>
    </location>
</feature>
<evidence type="ECO:0000256" key="3">
    <source>
        <dbReference type="SAM" id="Coils"/>
    </source>
</evidence>
<evidence type="ECO:0000256" key="1">
    <source>
        <dbReference type="ARBA" id="ARBA00022737"/>
    </source>
</evidence>
<dbReference type="InterPro" id="IPR035963">
    <property type="entry name" value="FERM_2"/>
</dbReference>
<reference evidence="9" key="1">
    <citation type="submission" date="2025-08" db="UniProtKB">
        <authorList>
            <consortium name="RefSeq"/>
        </authorList>
    </citation>
    <scope>IDENTIFICATION</scope>
    <source>
        <strain evidence="9">Aabys</strain>
        <tissue evidence="9">Whole body</tissue>
    </source>
</reference>
<keyword evidence="1" id="KW-0677">Repeat</keyword>
<feature type="compositionally biased region" description="Low complexity" evidence="4">
    <location>
        <begin position="167"/>
        <end position="186"/>
    </location>
</feature>
<feature type="compositionally biased region" description="Basic and acidic residues" evidence="4">
    <location>
        <begin position="546"/>
        <end position="555"/>
    </location>
</feature>
<dbReference type="SMART" id="SM00295">
    <property type="entry name" value="B41"/>
    <property type="match status" value="1"/>
</dbReference>
<accession>A0ABM3UM54</accession>
<feature type="domain" description="MyTH4" evidence="7">
    <location>
        <begin position="1300"/>
        <end position="1519"/>
    </location>
</feature>
<feature type="region of interest" description="Disordered" evidence="4">
    <location>
        <begin position="1853"/>
        <end position="1884"/>
    </location>
</feature>
<dbReference type="CDD" id="cd17094">
    <property type="entry name" value="FERM_F1_Max1_like"/>
    <property type="match status" value="1"/>
</dbReference>
<feature type="compositionally biased region" description="Gly residues" evidence="4">
    <location>
        <begin position="1931"/>
        <end position="1942"/>
    </location>
</feature>
<dbReference type="SUPFAM" id="SSF47031">
    <property type="entry name" value="Second domain of FERM"/>
    <property type="match status" value="1"/>
</dbReference>
<dbReference type="InterPro" id="IPR000299">
    <property type="entry name" value="FERM_domain"/>
</dbReference>
<feature type="region of interest" description="Disordered" evidence="4">
    <location>
        <begin position="606"/>
        <end position="629"/>
    </location>
</feature>
<dbReference type="Pfam" id="PF00169">
    <property type="entry name" value="PH"/>
    <property type="match status" value="2"/>
</dbReference>
<feature type="compositionally biased region" description="Low complexity" evidence="4">
    <location>
        <begin position="32"/>
        <end position="43"/>
    </location>
</feature>
<feature type="domain" description="FERM" evidence="6">
    <location>
        <begin position="1530"/>
        <end position="1851"/>
    </location>
</feature>
<proteinExistence type="predicted"/>
<dbReference type="Pfam" id="PF00784">
    <property type="entry name" value="MyTH4"/>
    <property type="match status" value="1"/>
</dbReference>
<dbReference type="Pfam" id="PF00373">
    <property type="entry name" value="FERM_M"/>
    <property type="match status" value="1"/>
</dbReference>
<feature type="compositionally biased region" description="Low complexity" evidence="4">
    <location>
        <begin position="656"/>
        <end position="666"/>
    </location>
</feature>
<dbReference type="PANTHER" id="PTHR22903:SF8">
    <property type="entry name" value="MAX-1A"/>
    <property type="match status" value="1"/>
</dbReference>
<feature type="region of interest" description="Disordered" evidence="4">
    <location>
        <begin position="546"/>
        <end position="582"/>
    </location>
</feature>
<dbReference type="SUPFAM" id="SSF54236">
    <property type="entry name" value="Ubiquitin-like"/>
    <property type="match status" value="1"/>
</dbReference>
<dbReference type="SMART" id="SM00233">
    <property type="entry name" value="PH"/>
    <property type="match status" value="2"/>
</dbReference>
<feature type="compositionally biased region" description="Polar residues" evidence="4">
    <location>
        <begin position="961"/>
        <end position="984"/>
    </location>
</feature>
<feature type="compositionally biased region" description="Low complexity" evidence="4">
    <location>
        <begin position="819"/>
        <end position="852"/>
    </location>
</feature>
<feature type="region of interest" description="Disordered" evidence="4">
    <location>
        <begin position="149"/>
        <end position="193"/>
    </location>
</feature>
<evidence type="ECO:0000256" key="4">
    <source>
        <dbReference type="SAM" id="MobiDB-lite"/>
    </source>
</evidence>
<feature type="compositionally biased region" description="Low complexity" evidence="4">
    <location>
        <begin position="51"/>
        <end position="81"/>
    </location>
</feature>
<dbReference type="PROSITE" id="PS51016">
    <property type="entry name" value="MYTH4"/>
    <property type="match status" value="1"/>
</dbReference>
<evidence type="ECO:0000313" key="8">
    <source>
        <dbReference type="Proteomes" id="UP001652621"/>
    </source>
</evidence>
<dbReference type="InterPro" id="IPR000857">
    <property type="entry name" value="MyTH4_dom"/>
</dbReference>
<feature type="region of interest" description="Disordered" evidence="4">
    <location>
        <begin position="819"/>
        <end position="866"/>
    </location>
</feature>
<feature type="compositionally biased region" description="Polar residues" evidence="4">
    <location>
        <begin position="726"/>
        <end position="741"/>
    </location>
</feature>
<dbReference type="CDD" id="cd14473">
    <property type="entry name" value="FERM_B-lobe"/>
    <property type="match status" value="1"/>
</dbReference>
<sequence length="1981" mass="220132">MSDEVPSGRLSQIFDPLTNLQQPGSTHHHQQQHYLQQQQQQQHCLLRRRSNSSSPSPSTSGRATPASLGAASVGSAGSSGSSHHHHQQQQQQHQAFQHQYQYLTQTHNYFLRSQDAGSGGVGGHNYLHTFPSAANQSHYFQQQQHYQGQYATHHHHQQGHLMSPYVQQQQQPLQHQQQQQHSLPPLYATSHSLNSSPLLTKRAISFSGNMPLSRQQMESGLGSPAAAFQRSQATAQSTPNSPRLMPRRTQKPPPIPAKPTSSGATASIASPAVPSASNQNVMLKDQQPQQQQQQQVNPAASLDGADAPWPHFSSLTEYLDVHQVNNYTQDVPEINWQERCLELQLELHRSKNQAGRIRDMLREKLLELEQRVIEAEERAEEAEDKVRAMEQRLSEWPKPPTTANTNTNTTNQQQGLQQAQQQQQPQTPANTSPVTASQQQQSTSLPAHPEAEKVITSLEIQVEEQRQLRLQDARQIEAKAAKIKEWVNNKLRDLEEQNELLREQNQKCNQQLELLKNYIANQSNRHSVIGPVRNSLSLDVQEFAASKENRRRSESLDTQEIINRPLTASYPHHQHRRNLSMEPTELERNLVAAVDGLTLAPLASISKQSSSAGTAVKNGRPDSSDTDTAHDYAEIYTPSCEKMPAWMKNNPALMASGGTSTTTTTSEIGGVPRPPTPPLHRFPSWEAKIYQVANDGLAGASGAENGGGGGGATSSGHSQPPPPDIQESTSGANSHSNTLNNVGHGRHTPASLNDGVITPGTPQMPTRQQQTASGGFCDISVPVYATVKGRASQIRSMPFTGDSSDDSSDGEDHAVMLTHNSHNSSSTDNTETSTSGSASSPSKSCKTSSSLSPAKRSGSESPKNNKARVNRIIHHYKHADDHQRHEQHHHNHQQQQQIRNQSPSPKLHQRKKQTTLHNTITNINQHHHHLNQNHHHHNTMPLPYTHLNNHIHNSHLSPNNTTNALMRKSPSQTNPAQYQRTSTSANNHHLRIPHQMRGTVISDISFESGLSDDYALPPDAVSESTCPMDASMPSLLMRQSYVDSPSKKLESLEKAGHLAKLGGKLKTWRKRWFVLKNGTLTYWKSQHDINRKPQGQIMLDEACRISKAEGASTFEIDTGKKVYYLTADSNATMDDWIRVLQNVQRRNATKLLLSREDQKPTLQGWVTKVKNGHAKKCWCVLLGKMFLYFKAPNETNPLGQINMRDARVEEVEHVSDSDSEEREDPQSQAHLTVAIYPAHQGPTYLILPSKAERDNWLYNLTVVSGGGPSAGTQYEQLVQKLMETDGDPNCVIWRHPILLHTKDTISAPMCTLHTESMHQEAIKLFKSIQLFMSVAVNQPGIDYHVVLAQNALQHCLDMPELHSEMFCILIKQTSRHTGQKLSVGVQVNKKLGKQTRQLLLCATQSLFACDTQQSGNAQANGSSPTSLQAPVPPPIIDCKSNPPAYSFVQGWQLLALAVSLFVPKSSRLLWYLKLHLSRNADSKTETGKYAAYCERALERTLKNGGRETKPSRMEVLSILLKNPYHHSLPHAIPVHMMNSTYQVVSFDGSTTIEEFQSTLAQEIGTRDASNGFCLFSDDPIEKDLEHYLDPMAKLCDVISKWETALREKGSGKFENTRVIQLTYKNRLYWKHTVKFETDKERLLLCYQTNSQIVQGRFPLSRDLALELASLMAQIDMGDYSHEKSKSATTNVGIKALDKFYPYRYRDALNPEQLKDIQESLITKWILLKGRSTLDCVRIYLTCCRKWPYFGASLFQAKPRHSDQAMAWLAVSEDALNVLELSTMAPLARYPYTTVMTFGGCQDDFMLVVSNEDTLASCGSHEQKLLFAMSKPKILEITLLIADYMNALGHTVPGTPHMNSLTRNGSHRSIRSRPPGGTGATTVGGTLCGNTTAGMSTNATTTAHNTLNSHATHTLNSNHSHTLSSSHYSGADHGGGGGGGTRSQGGSHQGTLNSLHSQNHHHHHNPHQPDILKSTPDHQRIK</sequence>
<dbReference type="GeneID" id="101890598"/>
<dbReference type="InterPro" id="IPR019749">
    <property type="entry name" value="Band_41_domain"/>
</dbReference>
<feature type="domain" description="PH" evidence="5">
    <location>
        <begin position="1159"/>
        <end position="1265"/>
    </location>
</feature>
<feature type="compositionally biased region" description="Basic and acidic residues" evidence="4">
    <location>
        <begin position="384"/>
        <end position="395"/>
    </location>
</feature>
<dbReference type="InterPro" id="IPR011993">
    <property type="entry name" value="PH-like_dom_sf"/>
</dbReference>
<dbReference type="PANTHER" id="PTHR22903">
    <property type="entry name" value="PLEKHH PROTEIN"/>
    <property type="match status" value="1"/>
</dbReference>
<dbReference type="InterPro" id="IPR038185">
    <property type="entry name" value="MyTH4_dom_sf"/>
</dbReference>
<feature type="compositionally biased region" description="Polar residues" evidence="4">
    <location>
        <begin position="760"/>
        <end position="773"/>
    </location>
</feature>
<dbReference type="Pfam" id="PF21989">
    <property type="entry name" value="RA_2"/>
    <property type="match status" value="1"/>
</dbReference>
<dbReference type="InterPro" id="IPR014352">
    <property type="entry name" value="FERM/acyl-CoA-bd_prot_sf"/>
</dbReference>
<dbReference type="Gene3D" id="3.10.20.90">
    <property type="entry name" value="Phosphatidylinositol 3-kinase Catalytic Subunit, Chain A, domain 1"/>
    <property type="match status" value="1"/>
</dbReference>
<feature type="region of interest" description="Disordered" evidence="4">
    <location>
        <begin position="376"/>
        <end position="448"/>
    </location>
</feature>
<dbReference type="Gene3D" id="2.30.29.30">
    <property type="entry name" value="Pleckstrin-homology domain (PH domain)/Phosphotyrosine-binding domain (PTB)"/>
    <property type="match status" value="3"/>
</dbReference>
<feature type="compositionally biased region" description="Low complexity" evidence="4">
    <location>
        <begin position="1910"/>
        <end position="1930"/>
    </location>
</feature>
<feature type="compositionally biased region" description="Polar residues" evidence="4">
    <location>
        <begin position="432"/>
        <end position="445"/>
    </location>
</feature>
<gene>
    <name evidence="9" type="primary">LOC101890598</name>
</gene>
<dbReference type="Gene3D" id="1.20.80.10">
    <property type="match status" value="1"/>
</dbReference>
<dbReference type="InterPro" id="IPR029071">
    <property type="entry name" value="Ubiquitin-like_domsf"/>
</dbReference>
<feature type="region of interest" description="Disordered" evidence="4">
    <location>
        <begin position="1"/>
        <end position="96"/>
    </location>
</feature>
<dbReference type="PROSITE" id="PS50057">
    <property type="entry name" value="FERM_3"/>
    <property type="match status" value="1"/>
</dbReference>
<keyword evidence="2 3" id="KW-0175">Coiled coil</keyword>
<dbReference type="Gene3D" id="1.25.40.530">
    <property type="entry name" value="MyTH4 domain"/>
    <property type="match status" value="1"/>
</dbReference>
<feature type="region of interest" description="Disordered" evidence="4">
    <location>
        <begin position="214"/>
        <end position="308"/>
    </location>
</feature>
<evidence type="ECO:0000259" key="6">
    <source>
        <dbReference type="PROSITE" id="PS50057"/>
    </source>
</evidence>
<name>A0ABM3UM54_MUSDO</name>
<feature type="compositionally biased region" description="Basic and acidic residues" evidence="4">
    <location>
        <begin position="619"/>
        <end position="629"/>
    </location>
</feature>
<evidence type="ECO:0000313" key="9">
    <source>
        <dbReference type="RefSeq" id="XP_058974605.1"/>
    </source>
</evidence>
<feature type="region of interest" description="Disordered" evidence="4">
    <location>
        <begin position="1910"/>
        <end position="1981"/>
    </location>
</feature>
<feature type="region of interest" description="Disordered" evidence="4">
    <location>
        <begin position="879"/>
        <end position="913"/>
    </location>
</feature>
<feature type="compositionally biased region" description="Polar residues" evidence="4">
    <location>
        <begin position="229"/>
        <end position="241"/>
    </location>
</feature>
<feature type="region of interest" description="Disordered" evidence="4">
    <location>
        <begin position="655"/>
        <end position="682"/>
    </location>
</feature>
<evidence type="ECO:0000256" key="2">
    <source>
        <dbReference type="ARBA" id="ARBA00023054"/>
    </source>
</evidence>
<dbReference type="SUPFAM" id="SSF50729">
    <property type="entry name" value="PH domain-like"/>
    <property type="match status" value="2"/>
</dbReference>
<organism evidence="8 9">
    <name type="scientific">Musca domestica</name>
    <name type="common">House fly</name>
    <dbReference type="NCBI Taxonomy" id="7370"/>
    <lineage>
        <taxon>Eukaryota</taxon>
        <taxon>Metazoa</taxon>
        <taxon>Ecdysozoa</taxon>
        <taxon>Arthropoda</taxon>
        <taxon>Hexapoda</taxon>
        <taxon>Insecta</taxon>
        <taxon>Pterygota</taxon>
        <taxon>Neoptera</taxon>
        <taxon>Endopterygota</taxon>
        <taxon>Diptera</taxon>
        <taxon>Brachycera</taxon>
        <taxon>Muscomorpha</taxon>
        <taxon>Muscoidea</taxon>
        <taxon>Muscidae</taxon>
        <taxon>Musca</taxon>
    </lineage>
</organism>
<feature type="compositionally biased region" description="Low complexity" evidence="4">
    <location>
        <begin position="1943"/>
        <end position="1956"/>
    </location>
</feature>
<feature type="region of interest" description="Disordered" evidence="4">
    <location>
        <begin position="698"/>
        <end position="774"/>
    </location>
</feature>
<feature type="compositionally biased region" description="Low complexity" evidence="4">
    <location>
        <begin position="401"/>
        <end position="431"/>
    </location>
</feature>
<keyword evidence="8" id="KW-1185">Reference proteome</keyword>
<feature type="domain" description="PH" evidence="5">
    <location>
        <begin position="1051"/>
        <end position="1145"/>
    </location>
</feature>
<dbReference type="CDD" id="cd13282">
    <property type="entry name" value="PH1_PLEKHH1_PLEKHH2"/>
    <property type="match status" value="1"/>
</dbReference>